<gene>
    <name evidence="8" type="ORF">CR105_07810</name>
</gene>
<organism evidence="8 9">
    <name type="scientific">Massilia eurypsychrophila</name>
    <dbReference type="NCBI Taxonomy" id="1485217"/>
    <lineage>
        <taxon>Bacteria</taxon>
        <taxon>Pseudomonadati</taxon>
        <taxon>Pseudomonadota</taxon>
        <taxon>Betaproteobacteria</taxon>
        <taxon>Burkholderiales</taxon>
        <taxon>Oxalobacteraceae</taxon>
        <taxon>Telluria group</taxon>
        <taxon>Massilia</taxon>
    </lineage>
</organism>
<dbReference type="Gene3D" id="3.30.450.20">
    <property type="entry name" value="PAS domain"/>
    <property type="match status" value="1"/>
</dbReference>
<evidence type="ECO:0000256" key="3">
    <source>
        <dbReference type="ARBA" id="ARBA00022692"/>
    </source>
</evidence>
<evidence type="ECO:0000256" key="4">
    <source>
        <dbReference type="ARBA" id="ARBA00022989"/>
    </source>
</evidence>
<reference evidence="8 9" key="1">
    <citation type="submission" date="2017-10" db="EMBL/GenBank/DDBJ databases">
        <title>Massilia psychrophilum sp. nov., a novel purple-pigmented bacterium isolated from Tianshan glacier, Xinjiang Municipality, China.</title>
        <authorList>
            <person name="Wang H."/>
        </authorList>
    </citation>
    <scope>NUCLEOTIDE SEQUENCE [LARGE SCALE GENOMIC DNA]</scope>
    <source>
        <strain evidence="8 9">JCM 30074</strain>
    </source>
</reference>
<evidence type="ECO:0000313" key="9">
    <source>
        <dbReference type="Proteomes" id="UP000230390"/>
    </source>
</evidence>
<protein>
    <recommendedName>
        <fullName evidence="7">Cache domain-containing protein</fullName>
    </recommendedName>
</protein>
<keyword evidence="9" id="KW-1185">Reference proteome</keyword>
<sequence length="462" mass="50210">MITGTKPPEAPARISGAAQMTPAQQADTDQFSDAFLAAVDWALQPDPAARPQDLRAFSQKLFASHAGSLALRDALNDGEAAPRLANESFRALINSPKLFARRSLHFLRALLHPASWPMVAKMAAAMVLAALLPMLITAYYNLNGSVEAVSAGEMRNLTRMAESTAGHLSQLITDNENLAKFLATEEDLIDYLKQPDAARKKEAEAKLGVLVKTNPNLHLISLVDTKGIALISSEAALVGRDFSSREYFSQAMRGHAYQTSIIRGVIHGERGMYYAHPVVDQGGVVIGVLVMRIEAATFDSILHAATRGTDRVPLMIDGDGLLIHYRNAAKINHSLDTLSESAQQRIAADQRFRHPRIESLGMPVLARTLIKAKQPGSLSYMSTLSGTEEHAGYAPLLGQDWVVALTESREVFEAPLQQLFSNVLQSMVMSVNPSTITFMSLGLRSPGSSITYSSFIYAPGWL</sequence>
<evidence type="ECO:0000256" key="1">
    <source>
        <dbReference type="ARBA" id="ARBA00004651"/>
    </source>
</evidence>
<dbReference type="Pfam" id="PF02743">
    <property type="entry name" value="dCache_1"/>
    <property type="match status" value="1"/>
</dbReference>
<dbReference type="SUPFAM" id="SSF103190">
    <property type="entry name" value="Sensory domain-like"/>
    <property type="match status" value="1"/>
</dbReference>
<feature type="domain" description="Cache" evidence="7">
    <location>
        <begin position="155"/>
        <end position="403"/>
    </location>
</feature>
<comment type="caution">
    <text evidence="8">The sequence shown here is derived from an EMBL/GenBank/DDBJ whole genome shotgun (WGS) entry which is preliminary data.</text>
</comment>
<comment type="subcellular location">
    <subcellularLocation>
        <location evidence="1">Cell membrane</location>
        <topology evidence="1">Multi-pass membrane protein</topology>
    </subcellularLocation>
</comment>
<dbReference type="InterPro" id="IPR029151">
    <property type="entry name" value="Sensor-like_sf"/>
</dbReference>
<keyword evidence="5" id="KW-0472">Membrane</keyword>
<evidence type="ECO:0000256" key="2">
    <source>
        <dbReference type="ARBA" id="ARBA00022475"/>
    </source>
</evidence>
<evidence type="ECO:0000259" key="7">
    <source>
        <dbReference type="Pfam" id="PF02743"/>
    </source>
</evidence>
<dbReference type="Proteomes" id="UP000230390">
    <property type="component" value="Unassembled WGS sequence"/>
</dbReference>
<keyword evidence="3" id="KW-0812">Transmembrane</keyword>
<dbReference type="GO" id="GO:0005886">
    <property type="term" value="C:plasma membrane"/>
    <property type="evidence" value="ECO:0007669"/>
    <property type="project" value="UniProtKB-SubCell"/>
</dbReference>
<dbReference type="CDD" id="cd12914">
    <property type="entry name" value="PDC1_DGC_like"/>
    <property type="match status" value="1"/>
</dbReference>
<keyword evidence="2" id="KW-1003">Cell membrane</keyword>
<dbReference type="RefSeq" id="WP_099787855.1">
    <property type="nucleotide sequence ID" value="NZ_JBHLYV010000029.1"/>
</dbReference>
<name>A0A2G8TIT0_9BURK</name>
<accession>A0A2G8TIT0</accession>
<dbReference type="EMBL" id="PDOC01000003">
    <property type="protein sequence ID" value="PIL45944.1"/>
    <property type="molecule type" value="Genomic_DNA"/>
</dbReference>
<dbReference type="AlphaFoldDB" id="A0A2G8TIT0"/>
<proteinExistence type="predicted"/>
<evidence type="ECO:0000256" key="5">
    <source>
        <dbReference type="ARBA" id="ARBA00023136"/>
    </source>
</evidence>
<evidence type="ECO:0000313" key="8">
    <source>
        <dbReference type="EMBL" id="PIL45944.1"/>
    </source>
</evidence>
<evidence type="ECO:0000256" key="6">
    <source>
        <dbReference type="SAM" id="MobiDB-lite"/>
    </source>
</evidence>
<keyword evidence="4" id="KW-1133">Transmembrane helix</keyword>
<feature type="region of interest" description="Disordered" evidence="6">
    <location>
        <begin position="1"/>
        <end position="23"/>
    </location>
</feature>
<dbReference type="InterPro" id="IPR033479">
    <property type="entry name" value="dCache_1"/>
</dbReference>